<keyword evidence="3 5" id="KW-0418">Kinase</keyword>
<evidence type="ECO:0000256" key="3">
    <source>
        <dbReference type="ARBA" id="ARBA00022777"/>
    </source>
</evidence>
<feature type="domain" description="Carbohydrate kinase PfkB" evidence="4">
    <location>
        <begin position="95"/>
        <end position="303"/>
    </location>
</feature>
<dbReference type="PROSITE" id="PS00583">
    <property type="entry name" value="PFKB_KINASES_1"/>
    <property type="match status" value="1"/>
</dbReference>
<keyword evidence="1" id="KW-0808">Transferase</keyword>
<dbReference type="InterPro" id="IPR011611">
    <property type="entry name" value="PfkB_dom"/>
</dbReference>
<name>A0A5D3CQI7_CUCMM</name>
<protein>
    <submittedName>
        <fullName evidence="5">Pseudouridine kinase</fullName>
    </submittedName>
</protein>
<dbReference type="GO" id="GO:0016798">
    <property type="term" value="F:hydrolase activity, acting on glycosyl bonds"/>
    <property type="evidence" value="ECO:0007669"/>
    <property type="project" value="TreeGrafter"/>
</dbReference>
<dbReference type="InterPro" id="IPR029056">
    <property type="entry name" value="Ribokinase-like"/>
</dbReference>
<dbReference type="GO" id="GO:0005737">
    <property type="term" value="C:cytoplasm"/>
    <property type="evidence" value="ECO:0007669"/>
    <property type="project" value="TreeGrafter"/>
</dbReference>
<dbReference type="PANTHER" id="PTHR42909:SF1">
    <property type="entry name" value="CARBOHYDRATE KINASE PFKB DOMAIN-CONTAINING PROTEIN"/>
    <property type="match status" value="1"/>
</dbReference>
<dbReference type="CDD" id="cd01941">
    <property type="entry name" value="YeiC_kinase_like"/>
    <property type="match status" value="1"/>
</dbReference>
<dbReference type="PANTHER" id="PTHR42909">
    <property type="entry name" value="ZGC:136858"/>
    <property type="match status" value="1"/>
</dbReference>
<comment type="caution">
    <text evidence="5">The sequence shown here is derived from an EMBL/GenBank/DDBJ whole genome shotgun (WGS) entry which is preliminary data.</text>
</comment>
<dbReference type="EMBL" id="SSTD01009969">
    <property type="protein sequence ID" value="TYK13458.1"/>
    <property type="molecule type" value="Genomic_DNA"/>
</dbReference>
<evidence type="ECO:0000313" key="5">
    <source>
        <dbReference type="EMBL" id="TYK13458.1"/>
    </source>
</evidence>
<keyword evidence="2" id="KW-0479">Metal-binding</keyword>
<dbReference type="SUPFAM" id="SSF53613">
    <property type="entry name" value="Ribokinase-like"/>
    <property type="match status" value="1"/>
</dbReference>
<evidence type="ECO:0000256" key="1">
    <source>
        <dbReference type="ARBA" id="ARBA00022679"/>
    </source>
</evidence>
<dbReference type="InterPro" id="IPR002173">
    <property type="entry name" value="Carboh/pur_kinase_PfkB_CS"/>
</dbReference>
<dbReference type="Pfam" id="PF00294">
    <property type="entry name" value="PfkB"/>
    <property type="match status" value="1"/>
</dbReference>
<evidence type="ECO:0000256" key="2">
    <source>
        <dbReference type="ARBA" id="ARBA00022723"/>
    </source>
</evidence>
<accession>A0A5D3CQI7</accession>
<gene>
    <name evidence="5" type="ORF">E5676_scaffold179G00170</name>
</gene>
<sequence>MENSAHRRINLIHRHLHSPPCDFINALNLAQTNGGNQLQTGVAEPVIVGGMVLDIHAIPSFSAVPRSTTPGKVPLEEAGSNSFINYYYCKLPCVQVGGVARNVAECMSKLGANPFLISVVGHDMAGIRKHKDISTAVVCAVVDFHGELAAAVASVEAIEKFLTPEWIEQFKCNIRDAPVLMVDANLNSLALEVSCQMAAEYNTPVWFEPVSVAKSRRIASVVKYISFTSPNEDELIAMANALSGQDLFSPIKQDNSITIESFFEQLKSAVWVLLEKGIKVVVLTVGARGVFVCSKGQPSFMKISSKEEINKYKSCSQLFRTLATSCPPNMFPVSPVTEKSSFLFAMHFPALPASVVRLTGCGDCLVGGMLASICAGLNIYQSTAIGIATAKATVETENNVPHEFHSAKIADDARLVYTAGRIVFHDAMP</sequence>
<reference evidence="5 6" key="1">
    <citation type="submission" date="2019-08" db="EMBL/GenBank/DDBJ databases">
        <title>Draft genome sequences of two oriental melons (Cucumis melo L. var makuwa).</title>
        <authorList>
            <person name="Kwon S.-Y."/>
        </authorList>
    </citation>
    <scope>NUCLEOTIDE SEQUENCE [LARGE SCALE GENOMIC DNA]</scope>
    <source>
        <strain evidence="6">cv. Chang Bougi</strain>
        <tissue evidence="5">Leaf</tissue>
    </source>
</reference>
<organism evidence="5 6">
    <name type="scientific">Cucumis melo var. makuwa</name>
    <name type="common">Oriental melon</name>
    <dbReference type="NCBI Taxonomy" id="1194695"/>
    <lineage>
        <taxon>Eukaryota</taxon>
        <taxon>Viridiplantae</taxon>
        <taxon>Streptophyta</taxon>
        <taxon>Embryophyta</taxon>
        <taxon>Tracheophyta</taxon>
        <taxon>Spermatophyta</taxon>
        <taxon>Magnoliopsida</taxon>
        <taxon>eudicotyledons</taxon>
        <taxon>Gunneridae</taxon>
        <taxon>Pentapetalae</taxon>
        <taxon>rosids</taxon>
        <taxon>fabids</taxon>
        <taxon>Cucurbitales</taxon>
        <taxon>Cucurbitaceae</taxon>
        <taxon>Benincaseae</taxon>
        <taxon>Cucumis</taxon>
    </lineage>
</organism>
<dbReference type="GO" id="GO:0016301">
    <property type="term" value="F:kinase activity"/>
    <property type="evidence" value="ECO:0007669"/>
    <property type="project" value="UniProtKB-KW"/>
</dbReference>
<dbReference type="Gene3D" id="3.40.1190.20">
    <property type="match status" value="1"/>
</dbReference>
<dbReference type="AlphaFoldDB" id="A0A5D3CQI7"/>
<proteinExistence type="predicted"/>
<evidence type="ECO:0000259" key="4">
    <source>
        <dbReference type="Pfam" id="PF00294"/>
    </source>
</evidence>
<dbReference type="GO" id="GO:0046872">
    <property type="term" value="F:metal ion binding"/>
    <property type="evidence" value="ECO:0007669"/>
    <property type="project" value="UniProtKB-KW"/>
</dbReference>
<evidence type="ECO:0000313" key="6">
    <source>
        <dbReference type="Proteomes" id="UP000321947"/>
    </source>
</evidence>
<dbReference type="GO" id="GO:0004730">
    <property type="term" value="F:pseudouridylate synthase activity"/>
    <property type="evidence" value="ECO:0007669"/>
    <property type="project" value="TreeGrafter"/>
</dbReference>
<dbReference type="Proteomes" id="UP000321947">
    <property type="component" value="Unassembled WGS sequence"/>
</dbReference>